<name>A0A8S5SV25_9CAUD</name>
<organism evidence="1">
    <name type="scientific">Siphoviridae sp. ctqPo10</name>
    <dbReference type="NCBI Taxonomy" id="2827948"/>
    <lineage>
        <taxon>Viruses</taxon>
        <taxon>Duplodnaviria</taxon>
        <taxon>Heunggongvirae</taxon>
        <taxon>Uroviricota</taxon>
        <taxon>Caudoviricetes</taxon>
    </lineage>
</organism>
<sequence length="391" mass="45433">MPTKKDAKKKKCPICGKEKSISSGFYKSASPLYQEDGCVPICISCVKEDVTNEDGSINKPKLKTMLQRLDKPLYWDDLESAYAQYRREHSYFTDDEVAKHGKDIVGLYFKNTMLRQNKNKSFAESEKDNFIHVNGNTPRQEIDRIVKKYTDASADDIDMDMYKERANDKGVKTQVTKKDDDEAIFLDKNDFEVTQDMVDLFGEGYTRSEYKKMVKKYKEMSQTYVIQTSIHKEALVTYVRFKVKEEMATVKGDVAEASKWYMAAQNAAEQGKLTAKQLSKEDLQGGIVNFSDIFTAVEGAKERIKIFPEFKYQPKDAADFIIWCYINYERNLNNMPEVEYKDIYEFYDKKKKEYVDTYGDPYGIFTNDTTESNRDTIEKFITVPKEFDDSE</sequence>
<accession>A0A8S5SV25</accession>
<evidence type="ECO:0000313" key="1">
    <source>
        <dbReference type="EMBL" id="DAF54881.1"/>
    </source>
</evidence>
<protein>
    <submittedName>
        <fullName evidence="1">Uncharacterized protein</fullName>
    </submittedName>
</protein>
<reference evidence="1" key="1">
    <citation type="journal article" date="2021" name="Proc. Natl. Acad. Sci. U.S.A.">
        <title>A Catalog of Tens of Thousands of Viruses from Human Metagenomes Reveals Hidden Associations with Chronic Diseases.</title>
        <authorList>
            <person name="Tisza M.J."/>
            <person name="Buck C.B."/>
        </authorList>
    </citation>
    <scope>NUCLEOTIDE SEQUENCE</scope>
    <source>
        <strain evidence="1">CtqPo10</strain>
    </source>
</reference>
<proteinExistence type="predicted"/>
<dbReference type="EMBL" id="BK032682">
    <property type="protein sequence ID" value="DAF54881.1"/>
    <property type="molecule type" value="Genomic_DNA"/>
</dbReference>